<gene>
    <name evidence="3" type="ORF">F4553_001022</name>
</gene>
<keyword evidence="4" id="KW-1185">Reference proteome</keyword>
<protein>
    <submittedName>
        <fullName evidence="3">NAD(P)-dependent dehydrogenase (Short-subunit alcohol dehydrogenase family)</fullName>
    </submittedName>
</protein>
<dbReference type="PANTHER" id="PTHR24321:SF8">
    <property type="entry name" value="ESTRADIOL 17-BETA-DEHYDROGENASE 8-RELATED"/>
    <property type="match status" value="1"/>
</dbReference>
<organism evidence="3 4">
    <name type="scientific">Allocatelliglobosispora scoriae</name>
    <dbReference type="NCBI Taxonomy" id="643052"/>
    <lineage>
        <taxon>Bacteria</taxon>
        <taxon>Bacillati</taxon>
        <taxon>Actinomycetota</taxon>
        <taxon>Actinomycetes</taxon>
        <taxon>Micromonosporales</taxon>
        <taxon>Micromonosporaceae</taxon>
        <taxon>Allocatelliglobosispora</taxon>
    </lineage>
</organism>
<evidence type="ECO:0000256" key="2">
    <source>
        <dbReference type="ARBA" id="ARBA00023002"/>
    </source>
</evidence>
<evidence type="ECO:0000256" key="1">
    <source>
        <dbReference type="ARBA" id="ARBA00006484"/>
    </source>
</evidence>
<dbReference type="InterPro" id="IPR036291">
    <property type="entry name" value="NAD(P)-bd_dom_sf"/>
</dbReference>
<comment type="caution">
    <text evidence="3">The sequence shown here is derived from an EMBL/GenBank/DDBJ whole genome shotgun (WGS) entry which is preliminary data.</text>
</comment>
<dbReference type="EMBL" id="JACHMN010000001">
    <property type="protein sequence ID" value="MBB5867643.1"/>
    <property type="molecule type" value="Genomic_DNA"/>
</dbReference>
<dbReference type="Proteomes" id="UP000587527">
    <property type="component" value="Unassembled WGS sequence"/>
</dbReference>
<accession>A0A841BKX0</accession>
<dbReference type="AlphaFoldDB" id="A0A841BKX0"/>
<comment type="similarity">
    <text evidence="1">Belongs to the short-chain dehydrogenases/reductases (SDR) family.</text>
</comment>
<reference evidence="3 4" key="1">
    <citation type="submission" date="2020-08" db="EMBL/GenBank/DDBJ databases">
        <title>Sequencing the genomes of 1000 actinobacteria strains.</title>
        <authorList>
            <person name="Klenk H.-P."/>
        </authorList>
    </citation>
    <scope>NUCLEOTIDE SEQUENCE [LARGE SCALE GENOMIC DNA]</scope>
    <source>
        <strain evidence="3 4">DSM 45362</strain>
    </source>
</reference>
<dbReference type="Gene3D" id="3.40.50.720">
    <property type="entry name" value="NAD(P)-binding Rossmann-like Domain"/>
    <property type="match status" value="1"/>
</dbReference>
<dbReference type="SUPFAM" id="SSF51735">
    <property type="entry name" value="NAD(P)-binding Rossmann-fold domains"/>
    <property type="match status" value="1"/>
</dbReference>
<evidence type="ECO:0000313" key="3">
    <source>
        <dbReference type="EMBL" id="MBB5867643.1"/>
    </source>
</evidence>
<keyword evidence="2" id="KW-0560">Oxidoreductase</keyword>
<evidence type="ECO:0000313" key="4">
    <source>
        <dbReference type="Proteomes" id="UP000587527"/>
    </source>
</evidence>
<dbReference type="GO" id="GO:0016491">
    <property type="term" value="F:oxidoreductase activity"/>
    <property type="evidence" value="ECO:0007669"/>
    <property type="project" value="UniProtKB-KW"/>
</dbReference>
<dbReference type="RefSeq" id="WP_184832632.1">
    <property type="nucleotide sequence ID" value="NZ_JACHMN010000001.1"/>
</dbReference>
<dbReference type="PRINTS" id="PR00081">
    <property type="entry name" value="GDHRDH"/>
</dbReference>
<dbReference type="PANTHER" id="PTHR24321">
    <property type="entry name" value="DEHYDROGENASES, SHORT CHAIN"/>
    <property type="match status" value="1"/>
</dbReference>
<sequence>MGRTVLVTGGTGGLGSAVTAGLLADDWRVVVPYRSAAELKRLPEDDKLTTIEADLFDPHAVQACVAAASGHGASPLRAVVNLVGGFAMGGRLHETPIEEFERLLRINLRPAYLVCQAALPVLIDNGGGSIVCVSAQSALRPFPGASGYITSKTALLGLAAALHAEYASQHVRVNTILPGIIDTPANRAEMPHADRTGWTAPAQIAETIRFLCSDASAAIRGAQIPV</sequence>
<dbReference type="InterPro" id="IPR002347">
    <property type="entry name" value="SDR_fam"/>
</dbReference>
<name>A0A841BKX0_9ACTN</name>
<proteinExistence type="inferred from homology"/>
<dbReference type="Pfam" id="PF00106">
    <property type="entry name" value="adh_short"/>
    <property type="match status" value="1"/>
</dbReference>